<evidence type="ECO:0000313" key="2">
    <source>
        <dbReference type="EMBL" id="MFC5720020.1"/>
    </source>
</evidence>
<dbReference type="RefSeq" id="WP_390315129.1">
    <property type="nucleotide sequence ID" value="NZ_JBHSPB010000004.1"/>
</dbReference>
<name>A0ABW0YTY5_9ACTN</name>
<comment type="caution">
    <text evidence="2">The sequence shown here is derived from an EMBL/GenBank/DDBJ whole genome shotgun (WGS) entry which is preliminary data.</text>
</comment>
<feature type="signal peptide" evidence="1">
    <location>
        <begin position="1"/>
        <end position="29"/>
    </location>
</feature>
<evidence type="ECO:0008006" key="4">
    <source>
        <dbReference type="Google" id="ProtNLM"/>
    </source>
</evidence>
<gene>
    <name evidence="2" type="ORF">ACFP1Z_07540</name>
</gene>
<feature type="chain" id="PRO_5046674835" description="Secreted protein" evidence="1">
    <location>
        <begin position="30"/>
        <end position="202"/>
    </location>
</feature>
<evidence type="ECO:0000256" key="1">
    <source>
        <dbReference type="SAM" id="SignalP"/>
    </source>
</evidence>
<evidence type="ECO:0000313" key="3">
    <source>
        <dbReference type="Proteomes" id="UP001596083"/>
    </source>
</evidence>
<keyword evidence="1" id="KW-0732">Signal</keyword>
<keyword evidence="3" id="KW-1185">Reference proteome</keyword>
<sequence length="202" mass="21165">MRARVTTTALVLAAGAALLATTATTQASARPAGKTESPAGWCQRQGGTPAAYRAYYDNQATLTPLGTVRELCHFRAADGSQIVIPADTLAADAPTLASLAYIRKPALPPVHGGANPAAVYCASLGGTSQFGQHKYEVGGWIREGDDVNRGNLHSMCMFADGSAIDEWGLTYHTGGVIRGADLENKFFAYVPPAAGQKAWNQV</sequence>
<proteinExistence type="predicted"/>
<accession>A0ABW0YTY5</accession>
<organism evidence="2 3">
    <name type="scientific">Streptomyces gamaensis</name>
    <dbReference type="NCBI Taxonomy" id="1763542"/>
    <lineage>
        <taxon>Bacteria</taxon>
        <taxon>Bacillati</taxon>
        <taxon>Actinomycetota</taxon>
        <taxon>Actinomycetes</taxon>
        <taxon>Kitasatosporales</taxon>
        <taxon>Streptomycetaceae</taxon>
        <taxon>Streptomyces</taxon>
    </lineage>
</organism>
<dbReference type="Proteomes" id="UP001596083">
    <property type="component" value="Unassembled WGS sequence"/>
</dbReference>
<reference evidence="3" key="1">
    <citation type="journal article" date="2019" name="Int. J. Syst. Evol. Microbiol.">
        <title>The Global Catalogue of Microorganisms (GCM) 10K type strain sequencing project: providing services to taxonomists for standard genome sequencing and annotation.</title>
        <authorList>
            <consortium name="The Broad Institute Genomics Platform"/>
            <consortium name="The Broad Institute Genome Sequencing Center for Infectious Disease"/>
            <person name="Wu L."/>
            <person name="Ma J."/>
        </authorList>
    </citation>
    <scope>NUCLEOTIDE SEQUENCE [LARGE SCALE GENOMIC DNA]</scope>
    <source>
        <strain evidence="3">CGMCC 4.7304</strain>
    </source>
</reference>
<dbReference type="EMBL" id="JBHSPB010000004">
    <property type="protein sequence ID" value="MFC5720020.1"/>
    <property type="molecule type" value="Genomic_DNA"/>
</dbReference>
<protein>
    <recommendedName>
        <fullName evidence="4">Secreted protein</fullName>
    </recommendedName>
</protein>